<dbReference type="Proteomes" id="UP000814140">
    <property type="component" value="Unassembled WGS sequence"/>
</dbReference>
<reference evidence="1" key="2">
    <citation type="journal article" date="2022" name="New Phytol.">
        <title>Evolutionary transition to the ectomycorrhizal habit in the genomes of a hyperdiverse lineage of mushroom-forming fungi.</title>
        <authorList>
            <person name="Looney B."/>
            <person name="Miyauchi S."/>
            <person name="Morin E."/>
            <person name="Drula E."/>
            <person name="Courty P.E."/>
            <person name="Kohler A."/>
            <person name="Kuo A."/>
            <person name="LaButti K."/>
            <person name="Pangilinan J."/>
            <person name="Lipzen A."/>
            <person name="Riley R."/>
            <person name="Andreopoulos W."/>
            <person name="He G."/>
            <person name="Johnson J."/>
            <person name="Nolan M."/>
            <person name="Tritt A."/>
            <person name="Barry K.W."/>
            <person name="Grigoriev I.V."/>
            <person name="Nagy L.G."/>
            <person name="Hibbett D."/>
            <person name="Henrissat B."/>
            <person name="Matheny P.B."/>
            <person name="Labbe J."/>
            <person name="Martin F.M."/>
        </authorList>
    </citation>
    <scope>NUCLEOTIDE SEQUENCE</scope>
    <source>
        <strain evidence="1">HHB10654</strain>
    </source>
</reference>
<sequence length="305" mass="33680">MDSDIPIDFSHPGVRDYMLQVLTPLSLLINIATVLICSLVVTPSLGTVTKWFPTSISPSPAVIAAYIFAIYIFQIGYCIILVLVRKPETKKTIVKGVGLALVFSNWVMAAWAITWIFEAFLASTILLGILTLLLIYCNVVLIVYHPPTSKRPLDIAFIHAPLRLFLILPLALLFPNSLFITLGHAWDPAHPDHYDHHQWEGFGVVLGVNLVGLLVIATRRDIVWCVGATWICVAIWATKLKPGSVYITAILFTVLHPLTLVVSAVFARFGGRRDEGRIMLPPDEADPPQGSAELNGGHEVRTDWS</sequence>
<evidence type="ECO:0000313" key="2">
    <source>
        <dbReference type="Proteomes" id="UP000814140"/>
    </source>
</evidence>
<comment type="caution">
    <text evidence="1">The sequence shown here is derived from an EMBL/GenBank/DDBJ whole genome shotgun (WGS) entry which is preliminary data.</text>
</comment>
<evidence type="ECO:0000313" key="1">
    <source>
        <dbReference type="EMBL" id="KAI0058329.1"/>
    </source>
</evidence>
<name>A0ACB8SP34_9AGAM</name>
<reference evidence="1" key="1">
    <citation type="submission" date="2021-03" db="EMBL/GenBank/DDBJ databases">
        <authorList>
            <consortium name="DOE Joint Genome Institute"/>
            <person name="Ahrendt S."/>
            <person name="Looney B.P."/>
            <person name="Miyauchi S."/>
            <person name="Morin E."/>
            <person name="Drula E."/>
            <person name="Courty P.E."/>
            <person name="Chicoki N."/>
            <person name="Fauchery L."/>
            <person name="Kohler A."/>
            <person name="Kuo A."/>
            <person name="Labutti K."/>
            <person name="Pangilinan J."/>
            <person name="Lipzen A."/>
            <person name="Riley R."/>
            <person name="Andreopoulos W."/>
            <person name="He G."/>
            <person name="Johnson J."/>
            <person name="Barry K.W."/>
            <person name="Grigoriev I.V."/>
            <person name="Nagy L."/>
            <person name="Hibbett D."/>
            <person name="Henrissat B."/>
            <person name="Matheny P.B."/>
            <person name="Labbe J."/>
            <person name="Martin F."/>
        </authorList>
    </citation>
    <scope>NUCLEOTIDE SEQUENCE</scope>
    <source>
        <strain evidence="1">HHB10654</strain>
    </source>
</reference>
<protein>
    <submittedName>
        <fullName evidence="1">Uncharacterized protein</fullName>
    </submittedName>
</protein>
<accession>A0ACB8SP34</accession>
<dbReference type="EMBL" id="MU277236">
    <property type="protein sequence ID" value="KAI0058329.1"/>
    <property type="molecule type" value="Genomic_DNA"/>
</dbReference>
<keyword evidence="2" id="KW-1185">Reference proteome</keyword>
<organism evidence="1 2">
    <name type="scientific">Artomyces pyxidatus</name>
    <dbReference type="NCBI Taxonomy" id="48021"/>
    <lineage>
        <taxon>Eukaryota</taxon>
        <taxon>Fungi</taxon>
        <taxon>Dikarya</taxon>
        <taxon>Basidiomycota</taxon>
        <taxon>Agaricomycotina</taxon>
        <taxon>Agaricomycetes</taxon>
        <taxon>Russulales</taxon>
        <taxon>Auriscalpiaceae</taxon>
        <taxon>Artomyces</taxon>
    </lineage>
</organism>
<proteinExistence type="predicted"/>
<gene>
    <name evidence="1" type="ORF">BV25DRAFT_1967716</name>
</gene>